<dbReference type="InterPro" id="IPR014721">
    <property type="entry name" value="Ribsml_uS5_D2-typ_fold_subgr"/>
</dbReference>
<dbReference type="GO" id="GO:0008233">
    <property type="term" value="F:peptidase activity"/>
    <property type="evidence" value="ECO:0007669"/>
    <property type="project" value="UniProtKB-KW"/>
</dbReference>
<dbReference type="InterPro" id="IPR004482">
    <property type="entry name" value="Mg_chelat-rel"/>
</dbReference>
<dbReference type="RefSeq" id="WP_085053338.1">
    <property type="nucleotide sequence ID" value="NZ_LNQR01000103.1"/>
</dbReference>
<sequence>MLSKVLSAAIAGVNAHLVEVEVDIASKGLPHFSIVGLPDTTVKESKDRVRAALKNIGFSFPLKQITVNMAPADLKKEGSAFDLPLAVGILASEGAIPKDKLKDFLITGELSLDGSLKPTRGCLSMAIAASRASLDGLILPYENAAEASVVEGVKIYGLKHLTDVIEFFNNGSAFTPCVTDVSRVMAESSVYEEDFTDVKGQEHAKRALEVAAAGGHNILMIGPPGAGKTMLAKRTASILPPMTFDEAIETTSIHSVAGFLKTDVPILAKRPFRSPHHTISDIALIGGGQMPRPGEVSLSHNGVLFLDELPEFKRNVLEVLRQPIENAEVTISRAAASINYPASFMLIAAMNPCPCGYSGDTRRPCICSPSHIHRYRSRVSGPLLDRIDIHVDVPNVPYKELSAATCGESSAQIRERVNKARDRQTERFKQQDKIYSNGQMKTRHIKKYCTLTPDAQRIFDLAMERLGLSARAYSRILKVSRTIADLDASDAIMPRHISEAIQYRTLDRVAL</sequence>
<dbReference type="EMBL" id="LNQR01000103">
    <property type="protein sequence ID" value="KWT79620.1"/>
    <property type="molecule type" value="Genomic_DNA"/>
</dbReference>
<dbReference type="InterPro" id="IPR003593">
    <property type="entry name" value="AAA+_ATPase"/>
</dbReference>
<evidence type="ECO:0000313" key="6">
    <source>
        <dbReference type="Proteomes" id="UP000060487"/>
    </source>
</evidence>
<organism evidence="5 6">
    <name type="scientific">Candidatus Magnetominusculus xianensis</name>
    <dbReference type="NCBI Taxonomy" id="1748249"/>
    <lineage>
        <taxon>Bacteria</taxon>
        <taxon>Pseudomonadati</taxon>
        <taxon>Nitrospirota</taxon>
        <taxon>Nitrospiria</taxon>
        <taxon>Nitrospirales</taxon>
        <taxon>Nitrospiraceae</taxon>
        <taxon>Candidatus Magnetominusculus</taxon>
    </lineage>
</organism>
<evidence type="ECO:0000256" key="2">
    <source>
        <dbReference type="ARBA" id="ARBA00022741"/>
    </source>
</evidence>
<proteinExistence type="inferred from homology"/>
<dbReference type="Pfam" id="PF13541">
    <property type="entry name" value="ChlI"/>
    <property type="match status" value="1"/>
</dbReference>
<gene>
    <name evidence="5" type="ORF">ASN18_2717</name>
</gene>
<dbReference type="InterPro" id="IPR027417">
    <property type="entry name" value="P-loop_NTPase"/>
</dbReference>
<dbReference type="Pfam" id="PF13335">
    <property type="entry name" value="Mg_chelatase_C"/>
    <property type="match status" value="1"/>
</dbReference>
<dbReference type="PRINTS" id="PR01657">
    <property type="entry name" value="MCMFAMILY"/>
</dbReference>
<dbReference type="InterPro" id="IPR001208">
    <property type="entry name" value="MCM_dom"/>
</dbReference>
<dbReference type="CDD" id="cd00009">
    <property type="entry name" value="AAA"/>
    <property type="match status" value="1"/>
</dbReference>
<accession>A0ABR5SCG9</accession>
<keyword evidence="5" id="KW-0378">Hydrolase</keyword>
<keyword evidence="6" id="KW-1185">Reference proteome</keyword>
<dbReference type="InterPro" id="IPR025158">
    <property type="entry name" value="Mg_chelat-rel_C"/>
</dbReference>
<feature type="domain" description="AAA+ ATPase" evidence="4">
    <location>
        <begin position="214"/>
        <end position="397"/>
    </location>
</feature>
<dbReference type="SMART" id="SM00382">
    <property type="entry name" value="AAA"/>
    <property type="match status" value="1"/>
</dbReference>
<dbReference type="Gene3D" id="3.40.50.300">
    <property type="entry name" value="P-loop containing nucleotide triphosphate hydrolases"/>
    <property type="match status" value="1"/>
</dbReference>
<dbReference type="GO" id="GO:0006508">
    <property type="term" value="P:proteolysis"/>
    <property type="evidence" value="ECO:0007669"/>
    <property type="project" value="UniProtKB-KW"/>
</dbReference>
<keyword evidence="2" id="KW-0547">Nucleotide-binding</keyword>
<dbReference type="Pfam" id="PF01078">
    <property type="entry name" value="Mg_chelatase"/>
    <property type="match status" value="1"/>
</dbReference>
<evidence type="ECO:0000313" key="5">
    <source>
        <dbReference type="EMBL" id="KWT79620.1"/>
    </source>
</evidence>
<evidence type="ECO:0000256" key="3">
    <source>
        <dbReference type="ARBA" id="ARBA00022840"/>
    </source>
</evidence>
<dbReference type="NCBIfam" id="TIGR00368">
    <property type="entry name" value="YifB family Mg chelatase-like AAA ATPase"/>
    <property type="match status" value="1"/>
</dbReference>
<name>A0ABR5SCG9_9BACT</name>
<dbReference type="InterPro" id="IPR045006">
    <property type="entry name" value="CHLI-like"/>
</dbReference>
<reference evidence="5 6" key="1">
    <citation type="submission" date="2015-11" db="EMBL/GenBank/DDBJ databases">
        <authorList>
            <person name="Lin W."/>
        </authorList>
    </citation>
    <scope>NUCLEOTIDE SEQUENCE [LARGE SCALE GENOMIC DNA]</scope>
    <source>
        <strain evidence="5 6">HCH-1</strain>
    </source>
</reference>
<comment type="caution">
    <text evidence="5">The sequence shown here is derived from an EMBL/GenBank/DDBJ whole genome shotgun (WGS) entry which is preliminary data.</text>
</comment>
<dbReference type="Proteomes" id="UP000060487">
    <property type="component" value="Unassembled WGS sequence"/>
</dbReference>
<dbReference type="Gene3D" id="3.30.230.10">
    <property type="match status" value="1"/>
</dbReference>
<dbReference type="InterPro" id="IPR020568">
    <property type="entry name" value="Ribosomal_Su5_D2-typ_SF"/>
</dbReference>
<dbReference type="PANTHER" id="PTHR32039">
    <property type="entry name" value="MAGNESIUM-CHELATASE SUBUNIT CHLI"/>
    <property type="match status" value="1"/>
</dbReference>
<dbReference type="SUPFAM" id="SSF54211">
    <property type="entry name" value="Ribosomal protein S5 domain 2-like"/>
    <property type="match status" value="1"/>
</dbReference>
<keyword evidence="3" id="KW-0067">ATP-binding</keyword>
<keyword evidence="5" id="KW-0645">Protease</keyword>
<protein>
    <submittedName>
        <fullName evidence="5">ATP-dependent protease</fullName>
    </submittedName>
</protein>
<dbReference type="PANTHER" id="PTHR32039:SF7">
    <property type="entry name" value="COMPETENCE PROTEIN COMM"/>
    <property type="match status" value="1"/>
</dbReference>
<comment type="similarity">
    <text evidence="1">Belongs to the Mg-chelatase subunits D/I family. ComM subfamily.</text>
</comment>
<evidence type="ECO:0000259" key="4">
    <source>
        <dbReference type="SMART" id="SM00382"/>
    </source>
</evidence>
<dbReference type="InterPro" id="IPR000523">
    <property type="entry name" value="Mg_chelatse_chII-like_cat_dom"/>
</dbReference>
<dbReference type="SUPFAM" id="SSF52540">
    <property type="entry name" value="P-loop containing nucleoside triphosphate hydrolases"/>
    <property type="match status" value="1"/>
</dbReference>
<evidence type="ECO:0000256" key="1">
    <source>
        <dbReference type="ARBA" id="ARBA00006354"/>
    </source>
</evidence>